<accession>A0AAE3W4M0</accession>
<gene>
    <name evidence="4" type="ORF">J2S42_006025</name>
</gene>
<evidence type="ECO:0000313" key="5">
    <source>
        <dbReference type="Proteomes" id="UP001240236"/>
    </source>
</evidence>
<dbReference type="EMBL" id="JAUSUZ010000001">
    <property type="protein sequence ID" value="MDQ0369356.1"/>
    <property type="molecule type" value="Genomic_DNA"/>
</dbReference>
<reference evidence="4 5" key="1">
    <citation type="submission" date="2023-07" db="EMBL/GenBank/DDBJ databases">
        <title>Sequencing the genomes of 1000 actinobacteria strains.</title>
        <authorList>
            <person name="Klenk H.-P."/>
        </authorList>
    </citation>
    <scope>NUCLEOTIDE SEQUENCE [LARGE SCALE GENOMIC DNA]</scope>
    <source>
        <strain evidence="4 5">DSM 44709</strain>
    </source>
</reference>
<dbReference type="Gene3D" id="1.50.10.100">
    <property type="entry name" value="Chondroitin AC/alginate lyase"/>
    <property type="match status" value="1"/>
</dbReference>
<evidence type="ECO:0000256" key="2">
    <source>
        <dbReference type="ARBA" id="ARBA00023239"/>
    </source>
</evidence>
<organism evidence="4 5">
    <name type="scientific">Catenuloplanes indicus</name>
    <dbReference type="NCBI Taxonomy" id="137267"/>
    <lineage>
        <taxon>Bacteria</taxon>
        <taxon>Bacillati</taxon>
        <taxon>Actinomycetota</taxon>
        <taxon>Actinomycetes</taxon>
        <taxon>Micromonosporales</taxon>
        <taxon>Micromonosporaceae</taxon>
        <taxon>Catenuloplanes</taxon>
    </lineage>
</organism>
<dbReference type="InterPro" id="IPR008397">
    <property type="entry name" value="Alginate_lyase_dom"/>
</dbReference>
<keyword evidence="1" id="KW-0732">Signal</keyword>
<evidence type="ECO:0000259" key="3">
    <source>
        <dbReference type="Pfam" id="PF05426"/>
    </source>
</evidence>
<dbReference type="RefSeq" id="WP_307244512.1">
    <property type="nucleotide sequence ID" value="NZ_JAUSUZ010000001.1"/>
</dbReference>
<name>A0AAE3W4M0_9ACTN</name>
<evidence type="ECO:0000256" key="1">
    <source>
        <dbReference type="ARBA" id="ARBA00022729"/>
    </source>
</evidence>
<dbReference type="GO" id="GO:0042597">
    <property type="term" value="C:periplasmic space"/>
    <property type="evidence" value="ECO:0007669"/>
    <property type="project" value="InterPro"/>
</dbReference>
<dbReference type="AlphaFoldDB" id="A0AAE3W4M0"/>
<dbReference type="Pfam" id="PF05426">
    <property type="entry name" value="Alginate_lyase"/>
    <property type="match status" value="1"/>
</dbReference>
<dbReference type="InterPro" id="IPR008929">
    <property type="entry name" value="Chondroitin_lyas"/>
</dbReference>
<keyword evidence="5" id="KW-1185">Reference proteome</keyword>
<proteinExistence type="predicted"/>
<dbReference type="Proteomes" id="UP001240236">
    <property type="component" value="Unassembled WGS sequence"/>
</dbReference>
<sequence length="410" mass="44581">MRITRTRAVAVGLVVLLAAIVGGVVVARQESRPVIAAEPWEAAAPTVLDPMPGGAFRHPGVLVGADDLARVKGEIDGGAEPWASAFAQMAGTRYGNADWRPRPRAVVECGPYSNPDLGCVDEAEDGVAAYTQALLWQVTGDERHARAAIRIIDAWAAVLERHTNVNGPLQSAWSAVPMVRAAELIRYGYDGWDPAPAAAMFREVYLPEVIGGATWTNGNWELIMMEAATGIAVFLDDRASFDRAVDRLRSRIKAYVYLESDGPLPVAPPGETNVPEERLISYWHGQRDLRDGVTQETCRDFGHAGWGLSAASHVAETARLQGVDLWSEIAPRMTAALELHMPYALGEPAPSWLCDGEPDTESYAPLPEAARHHLVDRLGLELPATTAYVRRYRPAEAAYFFAWETVTHGG</sequence>
<dbReference type="SUPFAM" id="SSF48230">
    <property type="entry name" value="Chondroitin AC/alginate lyase"/>
    <property type="match status" value="1"/>
</dbReference>
<evidence type="ECO:0000313" key="4">
    <source>
        <dbReference type="EMBL" id="MDQ0369356.1"/>
    </source>
</evidence>
<protein>
    <recommendedName>
        <fullName evidence="3">Alginate lyase domain-containing protein</fullName>
    </recommendedName>
</protein>
<dbReference type="GO" id="GO:0016829">
    <property type="term" value="F:lyase activity"/>
    <property type="evidence" value="ECO:0007669"/>
    <property type="project" value="UniProtKB-KW"/>
</dbReference>
<keyword evidence="2" id="KW-0456">Lyase</keyword>
<comment type="caution">
    <text evidence="4">The sequence shown here is derived from an EMBL/GenBank/DDBJ whole genome shotgun (WGS) entry which is preliminary data.</text>
</comment>
<feature type="domain" description="Alginate lyase" evidence="3">
    <location>
        <begin position="127"/>
        <end position="252"/>
    </location>
</feature>